<evidence type="ECO:0000256" key="1">
    <source>
        <dbReference type="SAM" id="SignalP"/>
    </source>
</evidence>
<dbReference type="InterPro" id="IPR041662">
    <property type="entry name" value="SusD-like_2"/>
</dbReference>
<feature type="signal peptide" evidence="1">
    <location>
        <begin position="1"/>
        <end position="19"/>
    </location>
</feature>
<dbReference type="Gene3D" id="1.25.40.390">
    <property type="match status" value="2"/>
</dbReference>
<dbReference type="RefSeq" id="WP_009187085.1">
    <property type="nucleotide sequence ID" value="NZ_AMGM01000144.1"/>
</dbReference>
<comment type="caution">
    <text evidence="2">The sequence shown here is derived from an EMBL/GenBank/DDBJ whole genome shotgun (WGS) entry which is preliminary data.</text>
</comment>
<reference evidence="2 3" key="1">
    <citation type="journal article" date="2012" name="J. Bacteriol.">
        <title>Draft Genome Sequence of Cecembia lonarensis Strain LW9T, Isolated from Lonar Lake, a Haloalkaline Lake in India.</title>
        <authorList>
            <person name="Shivaji S."/>
            <person name="Ara S."/>
            <person name="Singh A."/>
            <person name="Pinnaka A.K."/>
        </authorList>
    </citation>
    <scope>NUCLEOTIDE SEQUENCE [LARGE SCALE GENOMIC DNA]</scope>
    <source>
        <strain evidence="2 3">LW9</strain>
    </source>
</reference>
<organism evidence="2 3">
    <name type="scientific">Cecembia lonarensis (strain CCUG 58316 / KCTC 22772 / LW9)</name>
    <dbReference type="NCBI Taxonomy" id="1225176"/>
    <lineage>
        <taxon>Bacteria</taxon>
        <taxon>Pseudomonadati</taxon>
        <taxon>Bacteroidota</taxon>
        <taxon>Cytophagia</taxon>
        <taxon>Cytophagales</taxon>
        <taxon>Cyclobacteriaceae</taxon>
        <taxon>Cecembia</taxon>
    </lineage>
</organism>
<dbReference type="AlphaFoldDB" id="K1L5M0"/>
<dbReference type="PATRIC" id="fig|1225176.3.peg.4337"/>
<dbReference type="Proteomes" id="UP000004478">
    <property type="component" value="Unassembled WGS sequence"/>
</dbReference>
<dbReference type="EMBL" id="AMGM01000144">
    <property type="protein sequence ID" value="EKB47332.1"/>
    <property type="molecule type" value="Genomic_DNA"/>
</dbReference>
<protein>
    <submittedName>
        <fullName evidence="2">Starch-binding associating with outer membrane</fullName>
    </submittedName>
</protein>
<dbReference type="PROSITE" id="PS51257">
    <property type="entry name" value="PROKAR_LIPOPROTEIN"/>
    <property type="match status" value="1"/>
</dbReference>
<evidence type="ECO:0000313" key="3">
    <source>
        <dbReference type="Proteomes" id="UP000004478"/>
    </source>
</evidence>
<gene>
    <name evidence="2" type="ORF">B879_04065</name>
</gene>
<dbReference type="Pfam" id="PF12771">
    <property type="entry name" value="SusD-like_2"/>
    <property type="match status" value="1"/>
</dbReference>
<dbReference type="SUPFAM" id="SSF48452">
    <property type="entry name" value="TPR-like"/>
    <property type="match status" value="1"/>
</dbReference>
<dbReference type="InterPro" id="IPR011990">
    <property type="entry name" value="TPR-like_helical_dom_sf"/>
</dbReference>
<sequence length="553" mass="61370">MKRRIYSLFIALSLLVVSACDLDEFLVDPNVVTPDTADPTLVLNNVQLNFAGHFSGTAFRGERLTRMMSQPNNLYEQAYVPVNFNGTWTTAYSSILNDIKLIEELGEERNLQRHLGIARVIKAYVMVNMVDWFGDIPFSEALDPATTFNPNYDSGASVYAAALAILDQAAANFTAPTAPGAPQDLYYGGNWARWIKLVNTMKLKIHLNLRLVDTANATSAINALVAANNFIGPGEDFVFRYGTNFTDPAAQHPLYGQYNNGGGGDYHSTWYMWHLTEAKGFDDPRVRYYLYRQRTAITTDPDELRCISEIAPAHYLAGGWPFCIPNDRGYWGRDHLNAEGIPPDGPLRTQFGVYPIGGRFDNDAGVTVGPGQGGGGAGIQPILMHWFVDFMLAEFAVTVQDNAALAQERMESGIRKSMAYVRSFGEALDGAAVTGWQSRADYDISVNNYVDYVNNEYANAPNNDRRLNLVAREYWLSLFGSGNEAYNLYRRTNGKPDRMQPGLLESFGTFPRSLLYPNNHMVTNTNAVQKSGLGVKVFWDNNPDGSFATGGIY</sequence>
<name>K1L5M0_CECL9</name>
<proteinExistence type="predicted"/>
<feature type="chain" id="PRO_5003847435" evidence="1">
    <location>
        <begin position="20"/>
        <end position="553"/>
    </location>
</feature>
<evidence type="ECO:0000313" key="2">
    <source>
        <dbReference type="EMBL" id="EKB47332.1"/>
    </source>
</evidence>
<accession>K1L5M0</accession>
<keyword evidence="1" id="KW-0732">Signal</keyword>
<keyword evidence="3" id="KW-1185">Reference proteome</keyword>